<evidence type="ECO:0000313" key="2">
    <source>
        <dbReference type="Proteomes" id="UP000008915"/>
    </source>
</evidence>
<accession>E6SKJ7</accession>
<dbReference type="EMBL" id="CP002344">
    <property type="protein sequence ID" value="ADU50184.1"/>
    <property type="molecule type" value="Genomic_DNA"/>
</dbReference>
<dbReference type="AlphaFoldDB" id="E6SKJ7"/>
<proteinExistence type="predicted"/>
<dbReference type="RefSeq" id="WP_013494490.1">
    <property type="nucleotide sequence ID" value="NC_014831.1"/>
</dbReference>
<dbReference type="Proteomes" id="UP000008915">
    <property type="component" value="Chromosome"/>
</dbReference>
<gene>
    <name evidence="1" type="ordered locus">Tmar_0059</name>
</gene>
<protein>
    <submittedName>
        <fullName evidence="1">Uncharacterized protein</fullName>
    </submittedName>
</protein>
<reference evidence="1 2" key="1">
    <citation type="journal article" date="2010" name="Stand. Genomic Sci.">
        <title>Complete genome sequence of Thermaerobacter marianensis type strain (7p75a).</title>
        <authorList>
            <person name="Han C."/>
            <person name="Gu W."/>
            <person name="Zhang X."/>
            <person name="Lapidus A."/>
            <person name="Nolan M."/>
            <person name="Copeland A."/>
            <person name="Lucas S."/>
            <person name="Del Rio T.G."/>
            <person name="Tice H."/>
            <person name="Cheng J.F."/>
            <person name="Tapia R."/>
            <person name="Goodwin L."/>
            <person name="Pitluck S."/>
            <person name="Pagani I."/>
            <person name="Ivanova N."/>
            <person name="Mavromatis K."/>
            <person name="Mikhailova N."/>
            <person name="Pati A."/>
            <person name="Chen A."/>
            <person name="Palaniappan K."/>
            <person name="Land M."/>
            <person name="Hauser L."/>
            <person name="Chang Y.J."/>
            <person name="Jeffries C.D."/>
            <person name="Schneider S."/>
            <person name="Rohde M."/>
            <person name="Goker M."/>
            <person name="Pukall R."/>
            <person name="Woyke T."/>
            <person name="Bristow J."/>
            <person name="Eisen J.A."/>
            <person name="Markowitz V."/>
            <person name="Hugenholtz P."/>
            <person name="Kyrpides N.C."/>
            <person name="Klenk H.P."/>
            <person name="Detter J.C."/>
        </authorList>
    </citation>
    <scope>NUCLEOTIDE SEQUENCE [LARGE SCALE GENOMIC DNA]</scope>
    <source>
        <strain evidence="2">ATCC 700841 / DSM 12885 / JCM 10246 / 7p75a</strain>
    </source>
</reference>
<dbReference type="KEGG" id="tmr:Tmar_0059"/>
<evidence type="ECO:0000313" key="1">
    <source>
        <dbReference type="EMBL" id="ADU50184.1"/>
    </source>
</evidence>
<organism evidence="1 2">
    <name type="scientific">Thermaerobacter marianensis (strain ATCC 700841 / DSM 12885 / JCM 10246 / 7p75a)</name>
    <dbReference type="NCBI Taxonomy" id="644966"/>
    <lineage>
        <taxon>Bacteria</taxon>
        <taxon>Bacillati</taxon>
        <taxon>Bacillota</taxon>
        <taxon>Clostridia</taxon>
        <taxon>Eubacteriales</taxon>
        <taxon>Clostridiales Family XVII. Incertae Sedis</taxon>
        <taxon>Thermaerobacter</taxon>
    </lineage>
</organism>
<reference evidence="2" key="2">
    <citation type="journal article" date="2010" name="Stand. Genomic Sci.">
        <title>Complete genome sequence of Thermaerobacter marianensis type strain (7p75aT).</title>
        <authorList>
            <person name="Han C."/>
            <person name="Gu W."/>
            <person name="Zhang X."/>
            <person name="Lapidus A."/>
            <person name="Nolan M."/>
            <person name="Copeland A."/>
            <person name="Lucas S."/>
            <person name="Glavina Del Rio T."/>
            <person name="Tice H."/>
            <person name="Cheng J."/>
            <person name="Tapia R."/>
            <person name="Goodwin L."/>
            <person name="Pitluck S."/>
            <person name="Pagani I."/>
            <person name="Ivanova N."/>
            <person name="Mavromatis K."/>
            <person name="Mikhailova N."/>
            <person name="Pati A."/>
            <person name="Chen A."/>
            <person name="Palaniappan K."/>
            <person name="Land M."/>
            <person name="Hauser L."/>
            <person name="Chang Y."/>
            <person name="Jeffries C."/>
            <person name="Schneider S."/>
            <person name="Rohde M."/>
            <person name="Goker M."/>
            <person name="Pukall R."/>
            <person name="Woyke T."/>
            <person name="Bristow J."/>
            <person name="Eisen J."/>
            <person name="Markowitz V."/>
            <person name="Hugenholtz P."/>
            <person name="Kyrpides N."/>
            <person name="Klenk H."/>
            <person name="Detter J."/>
        </authorList>
    </citation>
    <scope>NUCLEOTIDE SEQUENCE [LARGE SCALE GENOMIC DNA]</scope>
    <source>
        <strain evidence="2">ATCC 700841 / DSM 12885 / JCM 10246 / 7p75a</strain>
    </source>
</reference>
<name>E6SKJ7_THEM7</name>
<dbReference type="HOGENOM" id="CLU_1864199_0_0_9"/>
<keyword evidence="2" id="KW-1185">Reference proteome</keyword>
<sequence>MGVNLSAIQSIEDLLAACEGDPVSLEHARNWAAGRLHTYLGVKEDSLRPGYLYLHDSYEAQALVATDIIFVRASYDPEETKAWVREARKYTDRVIKVPPPFRFRPWFPLEESFEEWRTAMRSAAEEYRKLVETLMAE</sequence>